<accession>A0AAJ0BFL4</accession>
<protein>
    <submittedName>
        <fullName evidence="2">Uncharacterized protein</fullName>
    </submittedName>
</protein>
<comment type="caution">
    <text evidence="2">The sequence shown here is derived from an EMBL/GenBank/DDBJ whole genome shotgun (WGS) entry which is preliminary data.</text>
</comment>
<evidence type="ECO:0000256" key="1">
    <source>
        <dbReference type="ARBA" id="ARBA00023242"/>
    </source>
</evidence>
<dbReference type="Proteomes" id="UP001239445">
    <property type="component" value="Unassembled WGS sequence"/>
</dbReference>
<dbReference type="PANTHER" id="PTHR38111">
    <property type="entry name" value="ZN(2)-C6 FUNGAL-TYPE DOMAIN-CONTAINING PROTEIN-RELATED"/>
    <property type="match status" value="1"/>
</dbReference>
<evidence type="ECO:0000313" key="2">
    <source>
        <dbReference type="EMBL" id="KAK1757097.1"/>
    </source>
</evidence>
<proteinExistence type="predicted"/>
<gene>
    <name evidence="2" type="ORF">QBC47DRAFT_412430</name>
</gene>
<keyword evidence="1" id="KW-0539">Nucleus</keyword>
<dbReference type="Pfam" id="PF11951">
    <property type="entry name" value="Fungal_trans_2"/>
    <property type="match status" value="1"/>
</dbReference>
<dbReference type="InterPro" id="IPR053178">
    <property type="entry name" value="Osmoadaptation_assoc"/>
</dbReference>
<keyword evidence="3" id="KW-1185">Reference proteome</keyword>
<dbReference type="InterPro" id="IPR021858">
    <property type="entry name" value="Fun_TF"/>
</dbReference>
<dbReference type="AlphaFoldDB" id="A0AAJ0BFL4"/>
<evidence type="ECO:0000313" key="3">
    <source>
        <dbReference type="Proteomes" id="UP001239445"/>
    </source>
</evidence>
<organism evidence="2 3">
    <name type="scientific">Echria macrotheca</name>
    <dbReference type="NCBI Taxonomy" id="438768"/>
    <lineage>
        <taxon>Eukaryota</taxon>
        <taxon>Fungi</taxon>
        <taxon>Dikarya</taxon>
        <taxon>Ascomycota</taxon>
        <taxon>Pezizomycotina</taxon>
        <taxon>Sordariomycetes</taxon>
        <taxon>Sordariomycetidae</taxon>
        <taxon>Sordariales</taxon>
        <taxon>Schizotheciaceae</taxon>
        <taxon>Echria</taxon>
    </lineage>
</organism>
<sequence>MLDSSTTTDSSQFAFITYDGPSVPRDPKTRNLIRRRAMRDVAITRKQRGDSKRNANRGQYPVFLGVVHIVPTGISADNQSLLLSLAPLAGLRLGLAICAAPGVSRAPRLGSTKVFSFIPSRYGHVSALTSATDCVVAKRRAMITGTRETETEADVLAHYSKALRALQVALDDDKQRCTPETLCATQLLGVFELLSVSGKPYSWLRHIGGATRLIQVRGVAAFGDEFELALLTAHVGPAVTEAFLTNQPCFLAETPWQHLLREAILRDESLADYADLVLPLWEHLVGGPLQFKRTTDLLCSPVPPSREAIEEMIECLESARDRLFSWLSCAQRRIGLSKEVGGPDWRDTAVLPLNGEVGEDDADGLHLALRGTYATCRLLKGRLLVALAPERFQHVELESQELAARIMALGESRLGCGSLVSSLFMSQASWIAQSIVETRDIWCDGFSAGEGMIGRQQFEAWCRAMGREID</sequence>
<dbReference type="PANTHER" id="PTHR38111:SF6">
    <property type="entry name" value="FINGER DOMAIN PROTEIN, PUTATIVE (AFU_ORTHOLOGUE AFUA_8G01940)-RELATED"/>
    <property type="match status" value="1"/>
</dbReference>
<reference evidence="2" key="1">
    <citation type="submission" date="2023-06" db="EMBL/GenBank/DDBJ databases">
        <title>Genome-scale phylogeny and comparative genomics of the fungal order Sordariales.</title>
        <authorList>
            <consortium name="Lawrence Berkeley National Laboratory"/>
            <person name="Hensen N."/>
            <person name="Bonometti L."/>
            <person name="Westerberg I."/>
            <person name="Brannstrom I.O."/>
            <person name="Guillou S."/>
            <person name="Cros-Aarteil S."/>
            <person name="Calhoun S."/>
            <person name="Haridas S."/>
            <person name="Kuo A."/>
            <person name="Mondo S."/>
            <person name="Pangilinan J."/>
            <person name="Riley R."/>
            <person name="Labutti K."/>
            <person name="Andreopoulos B."/>
            <person name="Lipzen A."/>
            <person name="Chen C."/>
            <person name="Yanf M."/>
            <person name="Daum C."/>
            <person name="Ng V."/>
            <person name="Clum A."/>
            <person name="Steindorff A."/>
            <person name="Ohm R."/>
            <person name="Martin F."/>
            <person name="Silar P."/>
            <person name="Natvig D."/>
            <person name="Lalanne C."/>
            <person name="Gautier V."/>
            <person name="Ament-Velasquez S.L."/>
            <person name="Kruys A."/>
            <person name="Hutchinson M.I."/>
            <person name="Powell A.J."/>
            <person name="Barry K."/>
            <person name="Miller A.N."/>
            <person name="Grigoriev I.V."/>
            <person name="Debuchy R."/>
            <person name="Gladieux P."/>
            <person name="Thoren M.H."/>
            <person name="Johannesson H."/>
        </authorList>
    </citation>
    <scope>NUCLEOTIDE SEQUENCE</scope>
    <source>
        <strain evidence="2">PSN4</strain>
    </source>
</reference>
<name>A0AAJ0BFL4_9PEZI</name>
<dbReference type="EMBL" id="MU839831">
    <property type="protein sequence ID" value="KAK1757097.1"/>
    <property type="molecule type" value="Genomic_DNA"/>
</dbReference>